<feature type="region of interest" description="Disordered" evidence="1">
    <location>
        <begin position="952"/>
        <end position="1114"/>
    </location>
</feature>
<keyword evidence="3" id="KW-1185">Reference proteome</keyword>
<feature type="compositionally biased region" description="Polar residues" evidence="1">
    <location>
        <begin position="845"/>
        <end position="866"/>
    </location>
</feature>
<comment type="caution">
    <text evidence="2">The sequence shown here is derived from an EMBL/GenBank/DDBJ whole genome shotgun (WGS) entry which is preliminary data.</text>
</comment>
<accession>A0A813BTJ6</accession>
<feature type="compositionally biased region" description="Basic residues" evidence="1">
    <location>
        <begin position="1100"/>
        <end position="1111"/>
    </location>
</feature>
<dbReference type="Proteomes" id="UP000601435">
    <property type="component" value="Unassembled WGS sequence"/>
</dbReference>
<sequence>MDQEDHEPDEEDDANSVSVASLTEDEALQQCEVAAALREYRGILTRKMLKKARDADEPIALRAKTEESLEELRRCEETGACVGQEAQAGAQQTGPSRRRFYASLGSALAARMTSDKLGNEKALDGSWIDKLQELLDDTADAYGARTEWQAEVHAAEQKELRDQIGGYLGNFFQVGSDSIDAVTGHLVQVWRSLNTPMEASGALEPRDAAPDMDGAMREVLQSLKEARDIGSSRADKMSHQWFAYLTKEVFKVEQFGEHQRIQSLESRLRLHHAYEDLTDRWDRMDSLNVGLEEAVNNKAILSQAVEHAESLLNQQVEADFHKTFQKETKQLLLQAAKARADLVGQVENVVRHRGVLRSELLMHLGEFSDKLKAWHVRSSKKFQEGILELKSARRQAESRKKTADSALQTIKAQVQSIQSELSQMLTPYTGSQMDIEVDFSTFEITSCPAKDVMVSRILQTVADREDAIVPSMVLSAVKDLVNRSPIERLQKSTAALVPEHSLWQDRARVREVLNFAGVQAQLRHRAAATSDIARFLVQNKGLMLLRGPDTRLFLWDRPFLEEIIKDLRSITSERTFGYTATASAKLLKKAENLLKVLSAANCRGNDFRRGCVGAEAEQVEQIMQVASFWLLCTAYAASSCESKRSAQRWKCTLVRAIEAALRAVDGSLNVLAEQAKKLAQDGSTISSGYSHALEQLLEVTQQLATNRRIDSWTSKGVAQEKIDAAGTETNAEGKSVEIDLFPDLPALLAAGPQAKQSHGSPCMDAGQMALHTLKHQQAMLKMHFKLRKWLHCALLPNMSERDFEKTQEAVEASQAYLQGQLPADEADSVSSRSSESQESAPLSSPRTQRSSTLGAVSPLQSMTPGTEQVDDDHRGSTNDLLRQRSVSDMLHDRRFDANLSQRMSERFAANAESYKEALYESSHGTDEAEEILPYEVLQKRSQATFLRWASAPKAAAKPSGPRAKARGGIKHGSNWAMKARDATKEASTTSPSPKSGLAKLSPRVYRDLAGRQVAQTSSRPTSGVSGASMPSRLGGNEADAGVASDSDAATSPYTGQNSSPELTPRRRRLVTDQPDLDILEKKEAEELQTVAGEVLDRQEHHVRHSLRHKPRLVQESVDASSLVLATSSTARGRTHQHPQPGKPRSQSPKSTSPPPVPSHSVLPDLRPPLPDLRPGTMQTGLHVVAAEVDNSAGDEPNLQSAPFTLDQVGEHENVDPTTAPPTDFTEQFNMHAVMRAFSTKRQSTEDDLEDDVDGRSDDTEEAVARFLPERVRSDAIAMDSPERVEEPPVEAEAGPGVCEGDRSADESEALDLEDEIAEMETSTAGALHSGRMHHASLENMEAESIDPGIDPQPELLHSQSGSYANAPPPLGRSRPRLSEKAPRHGRAFPPGCAEADRALTGPPGTARRLQLHSRPASASKPRPARPEAVAEATERGWLPWPESLASRFLPDSEKKGELTSASADETAYLAPVHVAVKSVSKPMIVKLHLELRPPSADFQQPGKRQQPQRLPQHPMQRQRSGEGKEVLQKAIEAPEEPAEALPVRIVKPCIFNRASTPEIGRLISDGAGSEPQVLPYSDSSCTEEVSIHESLHDQASETAQNVLQNGSPAQSRCEVGPVRKGLPMTRRGVAQLLKQHEVAPDELSLCGAAVKPSKIQRRPATASSREVQIHHIHSEPSPQAQEPATRIHVKSPISAELLSSALEGACPRRSSSSSPKNVTTLRHSVSAVKHDPVEEFAYDEGVPVAREDSLALCDSPSTTPLEFTPTFDVPRRTRTMTKDYSPGADAEGVSFHLDLTLGTDADTSNLNSRVVTVTDSIETASFRSPTVSQKVPGMLARSQYAPMLSIQTVSISDHVNRSKPAEEITTAVPQQSHGNDSHPRPAPNAAVGRNVHTADRRQWEGTLTA</sequence>
<dbReference type="OrthoDB" id="439073at2759"/>
<dbReference type="EMBL" id="CAJNJA010075697">
    <property type="protein sequence ID" value="CAE7915509.1"/>
    <property type="molecule type" value="Genomic_DNA"/>
</dbReference>
<evidence type="ECO:0000256" key="1">
    <source>
        <dbReference type="SAM" id="MobiDB-lite"/>
    </source>
</evidence>
<feature type="region of interest" description="Disordered" evidence="1">
    <location>
        <begin position="1"/>
        <end position="21"/>
    </location>
</feature>
<feature type="compositionally biased region" description="Polar residues" evidence="1">
    <location>
        <begin position="1013"/>
        <end position="1025"/>
    </location>
</feature>
<protein>
    <submittedName>
        <fullName evidence="2">Uncharacterized protein</fullName>
    </submittedName>
</protein>
<feature type="compositionally biased region" description="Polar residues" evidence="1">
    <location>
        <begin position="1052"/>
        <end position="1061"/>
    </location>
</feature>
<organism evidence="2 3">
    <name type="scientific">Symbiodinium necroappetens</name>
    <dbReference type="NCBI Taxonomy" id="1628268"/>
    <lineage>
        <taxon>Eukaryota</taxon>
        <taxon>Sar</taxon>
        <taxon>Alveolata</taxon>
        <taxon>Dinophyceae</taxon>
        <taxon>Suessiales</taxon>
        <taxon>Symbiodiniaceae</taxon>
        <taxon>Symbiodinium</taxon>
    </lineage>
</organism>
<evidence type="ECO:0000313" key="3">
    <source>
        <dbReference type="Proteomes" id="UP000601435"/>
    </source>
</evidence>
<proteinExistence type="predicted"/>
<evidence type="ECO:0000313" key="2">
    <source>
        <dbReference type="EMBL" id="CAE7915509.1"/>
    </source>
</evidence>
<feature type="region of interest" description="Disordered" evidence="1">
    <location>
        <begin position="1494"/>
        <end position="1525"/>
    </location>
</feature>
<feature type="region of interest" description="Disordered" evidence="1">
    <location>
        <begin position="822"/>
        <end position="885"/>
    </location>
</feature>
<feature type="compositionally biased region" description="Low complexity" evidence="1">
    <location>
        <begin position="1413"/>
        <end position="1431"/>
    </location>
</feature>
<gene>
    <name evidence="2" type="ORF">SNEC2469_LOCUS31369</name>
</gene>
<feature type="region of interest" description="Disordered" evidence="1">
    <location>
        <begin position="1856"/>
        <end position="1905"/>
    </location>
</feature>
<feature type="compositionally biased region" description="Low complexity" evidence="1">
    <location>
        <begin position="1038"/>
        <end position="1051"/>
    </location>
</feature>
<feature type="region of interest" description="Disordered" evidence="1">
    <location>
        <begin position="1240"/>
        <end position="1434"/>
    </location>
</feature>
<feature type="compositionally biased region" description="Low complexity" evidence="1">
    <location>
        <begin position="952"/>
        <end position="962"/>
    </location>
</feature>
<feature type="region of interest" description="Disordered" evidence="1">
    <location>
        <begin position="1128"/>
        <end position="1176"/>
    </location>
</feature>
<feature type="compositionally biased region" description="Acidic residues" evidence="1">
    <location>
        <begin position="1306"/>
        <end position="1318"/>
    </location>
</feature>
<feature type="compositionally biased region" description="Low complexity" evidence="1">
    <location>
        <begin position="828"/>
        <end position="844"/>
    </location>
</feature>
<name>A0A813BTJ6_9DINO</name>
<reference evidence="2" key="1">
    <citation type="submission" date="2021-02" db="EMBL/GenBank/DDBJ databases">
        <authorList>
            <person name="Dougan E. K."/>
            <person name="Rhodes N."/>
            <person name="Thang M."/>
            <person name="Chan C."/>
        </authorList>
    </citation>
    <scope>NUCLEOTIDE SEQUENCE</scope>
</reference>
<feature type="compositionally biased region" description="Acidic residues" evidence="1">
    <location>
        <begin position="1"/>
        <end position="14"/>
    </location>
</feature>